<name>A0A8S5UNF4_9CAUD</name>
<sequence>MINPIYKFLLSVDYQEYGYNPELTEMEPLYVIKDSSINSSGSVITDMNSDLYVFPVSAGMRINIIGSYNRFRQGYAMYFDVHLQKFMKGGGTSISDANFDLTVDVPDGCQIIVVSQRRDGNKAVLKASFKYTKPVYKDDLSLEYELETSQQFYRKKLSGNLTYTFDDYKFIMACDFSTVYYVTIIKSNDLGLSWEKYWSGKFMQTDCTISLDDMTVEVKPDVFDEYNDILAGLEKEYDLIPLTPEIESLTITKRPIIQVYLPGDDKISCFISGMSWEQDVLTAVDNRSDLKNKYWFYFTQLLKEIDLTAEGGALEDLGRNYVGNMQILDPDDATPVFYEGDLSHPYLNTYRLHIRYSEIGPLINRVAIALVRTTDNMRLYYFEKDIHGSTPILDTLEFTLTPEEGSGMVGTLKGYMHSYSIYARLICDVETISGNTTQPIPTDDFVGNNKNYTHAIGYDVDIAYISNRYSDTPTEYGKTGWGQYFAPPVLITLAKMYPLGQSKWLNTSVWFSSSVWDSIFEKSGRKEYIVPDNFPLWSVISVLLGQIAPGVTHLPTSEYSEFLYGTTNPITGTSNQTLLITPKSNIINGIYNTPAQKAPTTFHQIMSMLANTYKLYWFIEDDKLRIEHILYFKNGGSYVLSPEMVLDLTQIANKRNYKPIAFGQSSYKFDKPEMSSRYEFSWMDDCTKVFNGYPIEILSKYVEADKKEDITVSNFTSDIDYMLCNPDNISQDGFAIFAANLVDGQYKVPFVSLMFDNVISELQNGFLAFVNLQPTYWIYDLPARRARINEKEITVKGIERKKKQKVVFPIGQDDINPNGIIKTFVGNGQISKLSVNLSSRSAEAELKFNTEEI</sequence>
<evidence type="ECO:0000313" key="1">
    <source>
        <dbReference type="EMBL" id="DAF95910.1"/>
    </source>
</evidence>
<accession>A0A8S5UNF4</accession>
<organism evidence="1">
    <name type="scientific">Siphoviridae sp. ctzr51</name>
    <dbReference type="NCBI Taxonomy" id="2825751"/>
    <lineage>
        <taxon>Viruses</taxon>
        <taxon>Duplodnaviria</taxon>
        <taxon>Heunggongvirae</taxon>
        <taxon>Uroviricota</taxon>
        <taxon>Caudoviricetes</taxon>
    </lineage>
</organism>
<proteinExistence type="predicted"/>
<dbReference type="EMBL" id="BK016111">
    <property type="protein sequence ID" value="DAF95910.1"/>
    <property type="molecule type" value="Genomic_DNA"/>
</dbReference>
<reference evidence="1" key="1">
    <citation type="journal article" date="2021" name="Proc. Natl. Acad. Sci. U.S.A.">
        <title>A Catalog of Tens of Thousands of Viruses from Human Metagenomes Reveals Hidden Associations with Chronic Diseases.</title>
        <authorList>
            <person name="Tisza M.J."/>
            <person name="Buck C.B."/>
        </authorList>
    </citation>
    <scope>NUCLEOTIDE SEQUENCE</scope>
    <source>
        <strain evidence="1">Ctzr51</strain>
    </source>
</reference>
<protein>
    <submittedName>
        <fullName evidence="1">Uncharacterized protein</fullName>
    </submittedName>
</protein>